<organism evidence="1 2">
    <name type="scientific">Camellia lanceoleosa</name>
    <dbReference type="NCBI Taxonomy" id="1840588"/>
    <lineage>
        <taxon>Eukaryota</taxon>
        <taxon>Viridiplantae</taxon>
        <taxon>Streptophyta</taxon>
        <taxon>Embryophyta</taxon>
        <taxon>Tracheophyta</taxon>
        <taxon>Spermatophyta</taxon>
        <taxon>Magnoliopsida</taxon>
        <taxon>eudicotyledons</taxon>
        <taxon>Gunneridae</taxon>
        <taxon>Pentapetalae</taxon>
        <taxon>asterids</taxon>
        <taxon>Ericales</taxon>
        <taxon>Theaceae</taxon>
        <taxon>Camellia</taxon>
    </lineage>
</organism>
<name>A0ACC0HIK1_9ERIC</name>
<sequence>MSAEKVVTSSLALLVESKLSTRHEDSVTKFQQFSTEVIVLDSAGREIESQLLPLPTEVGSSTISEVYTSEGSTDFTVEVGQGNLKLLYNANEGKLTHYINGRSLVFGPSDAVQFVHKLLKPQMCPQLGEIPKHFQFDSNLKGRY</sequence>
<proteinExistence type="predicted"/>
<dbReference type="Proteomes" id="UP001060215">
    <property type="component" value="Chromosome 5"/>
</dbReference>
<evidence type="ECO:0000313" key="1">
    <source>
        <dbReference type="EMBL" id="KAI8012372.1"/>
    </source>
</evidence>
<evidence type="ECO:0000313" key="2">
    <source>
        <dbReference type="Proteomes" id="UP001060215"/>
    </source>
</evidence>
<protein>
    <submittedName>
        <fullName evidence="1">Uncharacterized protein</fullName>
    </submittedName>
</protein>
<reference evidence="1 2" key="1">
    <citation type="journal article" date="2022" name="Plant J.">
        <title>Chromosome-level genome of Camellia lanceoleosa provides a valuable resource for understanding genome evolution and self-incompatibility.</title>
        <authorList>
            <person name="Gong W."/>
            <person name="Xiao S."/>
            <person name="Wang L."/>
            <person name="Liao Z."/>
            <person name="Chang Y."/>
            <person name="Mo W."/>
            <person name="Hu G."/>
            <person name="Li W."/>
            <person name="Zhao G."/>
            <person name="Zhu H."/>
            <person name="Hu X."/>
            <person name="Ji K."/>
            <person name="Xiang X."/>
            <person name="Song Q."/>
            <person name="Yuan D."/>
            <person name="Jin S."/>
            <person name="Zhang L."/>
        </authorList>
    </citation>
    <scope>NUCLEOTIDE SEQUENCE [LARGE SCALE GENOMIC DNA]</scope>
    <source>
        <strain evidence="1">SQ_2022a</strain>
    </source>
</reference>
<dbReference type="EMBL" id="CM045762">
    <property type="protein sequence ID" value="KAI8012372.1"/>
    <property type="molecule type" value="Genomic_DNA"/>
</dbReference>
<accession>A0ACC0HIK1</accession>
<comment type="caution">
    <text evidence="1">The sequence shown here is derived from an EMBL/GenBank/DDBJ whole genome shotgun (WGS) entry which is preliminary data.</text>
</comment>
<gene>
    <name evidence="1" type="ORF">LOK49_LG06G02948</name>
</gene>
<keyword evidence="2" id="KW-1185">Reference proteome</keyword>